<evidence type="ECO:0000313" key="3">
    <source>
        <dbReference type="EnsemblMetazoa" id="XP_050501290.1"/>
    </source>
</evidence>
<protein>
    <submittedName>
        <fullName evidence="3">Uncharacterized protein</fullName>
    </submittedName>
</protein>
<evidence type="ECO:0000256" key="1">
    <source>
        <dbReference type="SAM" id="MobiDB-lite"/>
    </source>
</evidence>
<feature type="compositionally biased region" description="Basic and acidic residues" evidence="1">
    <location>
        <begin position="206"/>
        <end position="232"/>
    </location>
</feature>
<keyword evidence="2" id="KW-0732">Signal</keyword>
<evidence type="ECO:0000313" key="4">
    <source>
        <dbReference type="Proteomes" id="UP001652700"/>
    </source>
</evidence>
<dbReference type="RefSeq" id="XP_050501290.1">
    <property type="nucleotide sequence ID" value="XM_050645333.1"/>
</dbReference>
<name>A0ABM5JTM4_DIAVI</name>
<sequence length="232" mass="26546">MHPPVYLYFLFLCILLLEVQAHTIYKDRQFSNTNLRSRRGIILEKLINSTNALVEKARHDVEVAVDTVKTVGTKVKTGVETFRCRLHKVNDKILHHNHLIAPCPAGDESDELTIVATNTSENIDHITIHKKPESEDIKKIKNNNIDESVNEISPKDKTNSINDNGDSESKIYFEGNYKIYIRKGNEPFEVNREDQNAKAFNQLFFPEKKDPNGESQSTERSKPNIDIRTGDD</sequence>
<dbReference type="Proteomes" id="UP001652700">
    <property type="component" value="Unplaced"/>
</dbReference>
<dbReference type="GeneID" id="126881216"/>
<reference evidence="3" key="1">
    <citation type="submission" date="2025-05" db="UniProtKB">
        <authorList>
            <consortium name="EnsemblMetazoa"/>
        </authorList>
    </citation>
    <scope>IDENTIFICATION</scope>
</reference>
<feature type="chain" id="PRO_5046294259" evidence="2">
    <location>
        <begin position="22"/>
        <end position="232"/>
    </location>
</feature>
<accession>A0ABM5JTM4</accession>
<organism evidence="3 4">
    <name type="scientific">Diabrotica virgifera virgifera</name>
    <name type="common">western corn rootworm</name>
    <dbReference type="NCBI Taxonomy" id="50390"/>
    <lineage>
        <taxon>Eukaryota</taxon>
        <taxon>Metazoa</taxon>
        <taxon>Ecdysozoa</taxon>
        <taxon>Arthropoda</taxon>
        <taxon>Hexapoda</taxon>
        <taxon>Insecta</taxon>
        <taxon>Pterygota</taxon>
        <taxon>Neoptera</taxon>
        <taxon>Endopterygota</taxon>
        <taxon>Coleoptera</taxon>
        <taxon>Polyphaga</taxon>
        <taxon>Cucujiformia</taxon>
        <taxon>Chrysomeloidea</taxon>
        <taxon>Chrysomelidae</taxon>
        <taxon>Galerucinae</taxon>
        <taxon>Diabroticina</taxon>
        <taxon>Diabroticites</taxon>
        <taxon>Diabrotica</taxon>
    </lineage>
</organism>
<feature type="region of interest" description="Disordered" evidence="1">
    <location>
        <begin position="204"/>
        <end position="232"/>
    </location>
</feature>
<keyword evidence="4" id="KW-1185">Reference proteome</keyword>
<proteinExistence type="predicted"/>
<feature type="signal peptide" evidence="2">
    <location>
        <begin position="1"/>
        <end position="21"/>
    </location>
</feature>
<dbReference type="EnsemblMetazoa" id="XM_050645333.1">
    <property type="protein sequence ID" value="XP_050501290.1"/>
    <property type="gene ID" value="LOC126881216"/>
</dbReference>
<evidence type="ECO:0000256" key="2">
    <source>
        <dbReference type="SAM" id="SignalP"/>
    </source>
</evidence>